<evidence type="ECO:0000313" key="9">
    <source>
        <dbReference type="Proteomes" id="UP000263900"/>
    </source>
</evidence>
<evidence type="ECO:0000256" key="3">
    <source>
        <dbReference type="ARBA" id="ARBA00022679"/>
    </source>
</evidence>
<dbReference type="PROSITE" id="PS00092">
    <property type="entry name" value="N6_MTASE"/>
    <property type="match status" value="1"/>
</dbReference>
<dbReference type="EMBL" id="CP032157">
    <property type="protein sequence ID" value="AXY74016.1"/>
    <property type="molecule type" value="Genomic_DNA"/>
</dbReference>
<dbReference type="OrthoDB" id="5383291at2"/>
<accession>A0A3B7MM38</accession>
<feature type="domain" description="Methyltransferase small" evidence="7">
    <location>
        <begin position="42"/>
        <end position="124"/>
    </location>
</feature>
<keyword evidence="1 6" id="KW-0963">Cytoplasm</keyword>
<evidence type="ECO:0000256" key="1">
    <source>
        <dbReference type="ARBA" id="ARBA00022490"/>
    </source>
</evidence>
<keyword evidence="9" id="KW-1185">Reference proteome</keyword>
<dbReference type="GO" id="GO:0016430">
    <property type="term" value="F:tRNA (adenine-N6)-methyltransferase activity"/>
    <property type="evidence" value="ECO:0007669"/>
    <property type="project" value="UniProtKB-UniRule"/>
</dbReference>
<dbReference type="KEGG" id="pseg:D3H65_08475"/>
<comment type="catalytic activity">
    <reaction evidence="6">
        <text>adenosine(37) in tRNA1(Val) + S-adenosyl-L-methionine = N(6)-methyladenosine(37) in tRNA1(Val) + S-adenosyl-L-homocysteine + H(+)</text>
        <dbReference type="Rhea" id="RHEA:43160"/>
        <dbReference type="Rhea" id="RHEA-COMP:10369"/>
        <dbReference type="Rhea" id="RHEA-COMP:10370"/>
        <dbReference type="ChEBI" id="CHEBI:15378"/>
        <dbReference type="ChEBI" id="CHEBI:57856"/>
        <dbReference type="ChEBI" id="CHEBI:59789"/>
        <dbReference type="ChEBI" id="CHEBI:74411"/>
        <dbReference type="ChEBI" id="CHEBI:74449"/>
        <dbReference type="EC" id="2.1.1.223"/>
    </reaction>
</comment>
<dbReference type="Pfam" id="PF05175">
    <property type="entry name" value="MTS"/>
    <property type="match status" value="1"/>
</dbReference>
<proteinExistence type="inferred from homology"/>
<dbReference type="EC" id="2.1.1.223" evidence="6"/>
<keyword evidence="3 6" id="KW-0808">Transferase</keyword>
<evidence type="ECO:0000313" key="8">
    <source>
        <dbReference type="EMBL" id="AXY74016.1"/>
    </source>
</evidence>
<dbReference type="RefSeq" id="WP_119049903.1">
    <property type="nucleotide sequence ID" value="NZ_CP032157.1"/>
</dbReference>
<dbReference type="HAMAP" id="MF_01872">
    <property type="entry name" value="tRNA_methyltr_YfiC"/>
    <property type="match status" value="1"/>
</dbReference>
<gene>
    <name evidence="8" type="ORF">D3H65_08475</name>
</gene>
<evidence type="ECO:0000256" key="2">
    <source>
        <dbReference type="ARBA" id="ARBA00022603"/>
    </source>
</evidence>
<keyword evidence="4 6" id="KW-0949">S-adenosyl-L-methionine</keyword>
<dbReference type="AlphaFoldDB" id="A0A3B7MM38"/>
<dbReference type="Gene3D" id="3.40.50.150">
    <property type="entry name" value="Vaccinia Virus protein VP39"/>
    <property type="match status" value="1"/>
</dbReference>
<dbReference type="PANTHER" id="PTHR47739:SF1">
    <property type="entry name" value="TRNA1(VAL) (ADENINE(37)-N6)-METHYLTRANSFERASE"/>
    <property type="match status" value="1"/>
</dbReference>
<dbReference type="GO" id="GO:0032259">
    <property type="term" value="P:methylation"/>
    <property type="evidence" value="ECO:0007669"/>
    <property type="project" value="UniProtKB-KW"/>
</dbReference>
<evidence type="ECO:0000256" key="6">
    <source>
        <dbReference type="HAMAP-Rule" id="MF_01872"/>
    </source>
</evidence>
<dbReference type="Proteomes" id="UP000263900">
    <property type="component" value="Chromosome"/>
</dbReference>
<dbReference type="InterPro" id="IPR002052">
    <property type="entry name" value="DNA_methylase_N6_adenine_CS"/>
</dbReference>
<dbReference type="CDD" id="cd02440">
    <property type="entry name" value="AdoMet_MTases"/>
    <property type="match status" value="1"/>
</dbReference>
<comment type="function">
    <text evidence="6">Specifically methylates the adenine in position 37 of tRNA(1)(Val) (anticodon cmo5UAC).</text>
</comment>
<protein>
    <recommendedName>
        <fullName evidence="6">tRNA1(Val) (adenine(37)-N6)-methyltransferase</fullName>
        <ecNumber evidence="6">2.1.1.223</ecNumber>
    </recommendedName>
    <alternativeName>
        <fullName evidence="6">tRNA m6A37 methyltransferase</fullName>
    </alternativeName>
</protein>
<name>A0A3B7MM38_9BACT</name>
<dbReference type="PANTHER" id="PTHR47739">
    <property type="entry name" value="TRNA1(VAL) (ADENINE(37)-N6)-METHYLTRANSFERASE"/>
    <property type="match status" value="1"/>
</dbReference>
<dbReference type="InterPro" id="IPR022882">
    <property type="entry name" value="tRNA_adenine-N6_MeTrfase"/>
</dbReference>
<keyword evidence="2 6" id="KW-0489">Methyltransferase</keyword>
<dbReference type="InterPro" id="IPR007848">
    <property type="entry name" value="Small_mtfrase_dom"/>
</dbReference>
<comment type="similarity">
    <text evidence="6">Belongs to the methyltransferase superfamily. tRNA (adenine-N(6)-)-methyltransferase family.</text>
</comment>
<dbReference type="GO" id="GO:0003676">
    <property type="term" value="F:nucleic acid binding"/>
    <property type="evidence" value="ECO:0007669"/>
    <property type="project" value="InterPro"/>
</dbReference>
<sequence length="237" mass="27494">MANSYFQFKQFTIHQDQCAMKVCTDACILGAWFAAKVPDYFNILDIGSGTGLLMMMLAQQSEAEIHGIEIDLAAFKQLKENVAQNGWRERLRVFPGDARTYSFPRKYNFIISNPPFFENDLASASDEEQIAKHSKLLKLEELVQTIDDNLDSQGSFGVLLPYHRWAYFHELATRQGFHLVENLFVKQTPKHPSFRSILHYSRHKENFAPEYELIIQKEEGGYTDDFIELLKGYYLYL</sequence>
<organism evidence="8 9">
    <name type="scientific">Paraflavitalea soli</name>
    <dbReference type="NCBI Taxonomy" id="2315862"/>
    <lineage>
        <taxon>Bacteria</taxon>
        <taxon>Pseudomonadati</taxon>
        <taxon>Bacteroidota</taxon>
        <taxon>Chitinophagia</taxon>
        <taxon>Chitinophagales</taxon>
        <taxon>Chitinophagaceae</taxon>
        <taxon>Paraflavitalea</taxon>
    </lineage>
</organism>
<dbReference type="GO" id="GO:0008033">
    <property type="term" value="P:tRNA processing"/>
    <property type="evidence" value="ECO:0007669"/>
    <property type="project" value="UniProtKB-UniRule"/>
</dbReference>
<dbReference type="InterPro" id="IPR029063">
    <property type="entry name" value="SAM-dependent_MTases_sf"/>
</dbReference>
<evidence type="ECO:0000259" key="7">
    <source>
        <dbReference type="Pfam" id="PF05175"/>
    </source>
</evidence>
<keyword evidence="5 6" id="KW-0819">tRNA processing</keyword>
<evidence type="ECO:0000256" key="4">
    <source>
        <dbReference type="ARBA" id="ARBA00022691"/>
    </source>
</evidence>
<dbReference type="InterPro" id="IPR050210">
    <property type="entry name" value="tRNA_Adenine-N(6)_MTase"/>
</dbReference>
<dbReference type="SUPFAM" id="SSF53335">
    <property type="entry name" value="S-adenosyl-L-methionine-dependent methyltransferases"/>
    <property type="match status" value="1"/>
</dbReference>
<dbReference type="GO" id="GO:0005737">
    <property type="term" value="C:cytoplasm"/>
    <property type="evidence" value="ECO:0007669"/>
    <property type="project" value="UniProtKB-SubCell"/>
</dbReference>
<evidence type="ECO:0000256" key="5">
    <source>
        <dbReference type="ARBA" id="ARBA00022694"/>
    </source>
</evidence>
<comment type="subcellular location">
    <subcellularLocation>
        <location evidence="6">Cytoplasm</location>
    </subcellularLocation>
</comment>
<reference evidence="8 9" key="1">
    <citation type="submission" date="2018-09" db="EMBL/GenBank/DDBJ databases">
        <title>Genome sequencing of strain 6GH32-13.</title>
        <authorList>
            <person name="Weon H.-Y."/>
            <person name="Heo J."/>
            <person name="Kwon S.-W."/>
        </authorList>
    </citation>
    <scope>NUCLEOTIDE SEQUENCE [LARGE SCALE GENOMIC DNA]</scope>
    <source>
        <strain evidence="8 9">5GH32-13</strain>
    </source>
</reference>